<dbReference type="Proteomes" id="UP000011135">
    <property type="component" value="Unassembled WGS sequence"/>
</dbReference>
<dbReference type="RefSeq" id="WP_009581299.1">
    <property type="nucleotide sequence ID" value="NZ_AMZN01000055.1"/>
</dbReference>
<dbReference type="OrthoDB" id="1431064at2"/>
<sequence length="152" mass="18118">MNLYPSLQNRLLDQHHAIRELIGKMDEVVLRKKPVPKKWSVYENLAHLVRYQQIFLERLNLILTTNTPSFDRYKAEDDPDFGNFLSHTMEELLTKLENDRKKIIAQIQGLSQEELLKTGTHPKLGVMTVVEWTEFFILHEAHHLYVIFHWRK</sequence>
<dbReference type="EMBL" id="AMZN01000055">
    <property type="protein sequence ID" value="ELR70207.1"/>
    <property type="molecule type" value="Genomic_DNA"/>
</dbReference>
<evidence type="ECO:0000313" key="2">
    <source>
        <dbReference type="EMBL" id="ELR70207.1"/>
    </source>
</evidence>
<dbReference type="Pfam" id="PF12867">
    <property type="entry name" value="DinB_2"/>
    <property type="match status" value="1"/>
</dbReference>
<name>L8JS61_9BACT</name>
<dbReference type="STRING" id="1237149.C900_03892"/>
<dbReference type="AlphaFoldDB" id="L8JS61"/>
<organism evidence="2 3">
    <name type="scientific">Fulvivirga imtechensis AK7</name>
    <dbReference type="NCBI Taxonomy" id="1237149"/>
    <lineage>
        <taxon>Bacteria</taxon>
        <taxon>Pseudomonadati</taxon>
        <taxon>Bacteroidota</taxon>
        <taxon>Cytophagia</taxon>
        <taxon>Cytophagales</taxon>
        <taxon>Fulvivirgaceae</taxon>
        <taxon>Fulvivirga</taxon>
    </lineage>
</organism>
<dbReference type="InterPro" id="IPR024775">
    <property type="entry name" value="DinB-like"/>
</dbReference>
<protein>
    <recommendedName>
        <fullName evidence="1">DinB-like domain-containing protein</fullName>
    </recommendedName>
</protein>
<reference evidence="2 3" key="1">
    <citation type="submission" date="2012-12" db="EMBL/GenBank/DDBJ databases">
        <title>Genome assembly of Fulvivirga imtechensis AK7.</title>
        <authorList>
            <person name="Nupur N."/>
            <person name="Khatri I."/>
            <person name="Kumar R."/>
            <person name="Subramanian S."/>
            <person name="Pinnaka A."/>
        </authorList>
    </citation>
    <scope>NUCLEOTIDE SEQUENCE [LARGE SCALE GENOMIC DNA]</scope>
    <source>
        <strain evidence="2 3">AK7</strain>
    </source>
</reference>
<evidence type="ECO:0000313" key="3">
    <source>
        <dbReference type="Proteomes" id="UP000011135"/>
    </source>
</evidence>
<dbReference type="Gene3D" id="1.20.120.450">
    <property type="entry name" value="dinb family like domain"/>
    <property type="match status" value="1"/>
</dbReference>
<comment type="caution">
    <text evidence="2">The sequence shown here is derived from an EMBL/GenBank/DDBJ whole genome shotgun (WGS) entry which is preliminary data.</text>
</comment>
<proteinExistence type="predicted"/>
<dbReference type="SUPFAM" id="SSF109854">
    <property type="entry name" value="DinB/YfiT-like putative metalloenzymes"/>
    <property type="match status" value="1"/>
</dbReference>
<gene>
    <name evidence="2" type="ORF">C900_03892</name>
</gene>
<dbReference type="eggNOG" id="COG2318">
    <property type="taxonomic scope" value="Bacteria"/>
</dbReference>
<dbReference type="InterPro" id="IPR034660">
    <property type="entry name" value="DinB/YfiT-like"/>
</dbReference>
<evidence type="ECO:0000259" key="1">
    <source>
        <dbReference type="Pfam" id="PF12867"/>
    </source>
</evidence>
<feature type="domain" description="DinB-like" evidence="1">
    <location>
        <begin position="14"/>
        <end position="147"/>
    </location>
</feature>
<keyword evidence="3" id="KW-1185">Reference proteome</keyword>
<accession>L8JS61</accession>